<dbReference type="GO" id="GO:0008270">
    <property type="term" value="F:zinc ion binding"/>
    <property type="evidence" value="ECO:0007669"/>
    <property type="project" value="UniProtKB-UniRule"/>
</dbReference>
<feature type="domain" description="CMP/dCMP-type deaminase" evidence="9">
    <location>
        <begin position="20"/>
        <end position="139"/>
    </location>
</feature>
<keyword evidence="4 8" id="KW-0479">Metal-binding</keyword>
<dbReference type="PROSITE" id="PS51747">
    <property type="entry name" value="CYT_DCMP_DEAMINASES_2"/>
    <property type="match status" value="1"/>
</dbReference>
<evidence type="ECO:0000256" key="5">
    <source>
        <dbReference type="ARBA" id="ARBA00022801"/>
    </source>
</evidence>
<sequence>MTSTEEGNTDTNQWTAKERRVHEYWMREAIKEARKAEKLREVPIGAVVVYQNQIVGRGHNLRETSHNATTHAEMLAIQEANHTLDNWRLADCDLYVTLEPCPMCSGAMILSRIRHVYFGAYDQKGGTAGTLMNLLTDSRFNHQVEVTGGVLLDDTKALLQNFFKQLRAEKKAMKKAKRAIENEDKG</sequence>
<dbReference type="PANTHER" id="PTHR11079">
    <property type="entry name" value="CYTOSINE DEAMINASE FAMILY MEMBER"/>
    <property type="match status" value="1"/>
</dbReference>
<dbReference type="EC" id="3.5.4.33" evidence="8"/>
<comment type="function">
    <text evidence="8">Catalyzes the deamination of adenosine to inosine at the wobble position 34 of tRNA(Arg2).</text>
</comment>
<evidence type="ECO:0000256" key="4">
    <source>
        <dbReference type="ARBA" id="ARBA00022723"/>
    </source>
</evidence>
<feature type="binding site" evidence="8">
    <location>
        <position position="101"/>
    </location>
    <ligand>
        <name>Zn(2+)</name>
        <dbReference type="ChEBI" id="CHEBI:29105"/>
        <note>catalytic</note>
    </ligand>
</feature>
<evidence type="ECO:0000256" key="2">
    <source>
        <dbReference type="ARBA" id="ARBA00011738"/>
    </source>
</evidence>
<dbReference type="InterPro" id="IPR058535">
    <property type="entry name" value="MafB19-deam"/>
</dbReference>
<evidence type="ECO:0000259" key="9">
    <source>
        <dbReference type="PROSITE" id="PS51747"/>
    </source>
</evidence>
<protein>
    <recommendedName>
        <fullName evidence="8">tRNA-specific adenosine deaminase</fullName>
        <ecNumber evidence="8">3.5.4.33</ecNumber>
    </recommendedName>
</protein>
<dbReference type="GO" id="GO:0052717">
    <property type="term" value="F:tRNA-specific adenosine-34 deaminase activity"/>
    <property type="evidence" value="ECO:0007669"/>
    <property type="project" value="UniProtKB-UniRule"/>
</dbReference>
<dbReference type="Gene3D" id="3.40.140.10">
    <property type="entry name" value="Cytidine Deaminase, domain 2"/>
    <property type="match status" value="1"/>
</dbReference>
<dbReference type="Pfam" id="PF14437">
    <property type="entry name" value="MafB19-deam"/>
    <property type="match status" value="1"/>
</dbReference>
<reference evidence="11" key="1">
    <citation type="submission" date="2017-04" db="EMBL/GenBank/DDBJ databases">
        <authorList>
            <person name="Varghese N."/>
            <person name="Submissions S."/>
        </authorList>
    </citation>
    <scope>NUCLEOTIDE SEQUENCE [LARGE SCALE GENOMIC DNA]</scope>
    <source>
        <strain evidence="11">DSM 21500</strain>
    </source>
</reference>
<gene>
    <name evidence="8" type="primary">tadA</name>
    <name evidence="10" type="ORF">SAMN04487984_0911</name>
</gene>
<dbReference type="GO" id="GO:0002100">
    <property type="term" value="P:tRNA wobble adenosine to inosine editing"/>
    <property type="evidence" value="ECO:0007669"/>
    <property type="project" value="UniProtKB-UniRule"/>
</dbReference>
<evidence type="ECO:0000256" key="8">
    <source>
        <dbReference type="HAMAP-Rule" id="MF_00972"/>
    </source>
</evidence>
<dbReference type="InterPro" id="IPR002125">
    <property type="entry name" value="CMP_dCMP_dom"/>
</dbReference>
<dbReference type="OrthoDB" id="9802676at2"/>
<dbReference type="PROSITE" id="PS00903">
    <property type="entry name" value="CYT_DCMP_DEAMINASES_1"/>
    <property type="match status" value="1"/>
</dbReference>
<evidence type="ECO:0000256" key="1">
    <source>
        <dbReference type="ARBA" id="ARBA00010669"/>
    </source>
</evidence>
<dbReference type="InterPro" id="IPR016193">
    <property type="entry name" value="Cytidine_deaminase-like"/>
</dbReference>
<proteinExistence type="inferred from homology"/>
<evidence type="ECO:0000256" key="3">
    <source>
        <dbReference type="ARBA" id="ARBA00022694"/>
    </source>
</evidence>
<keyword evidence="11" id="KW-1185">Reference proteome</keyword>
<dbReference type="NCBIfam" id="NF008113">
    <property type="entry name" value="PRK10860.1"/>
    <property type="match status" value="1"/>
</dbReference>
<dbReference type="InterPro" id="IPR016192">
    <property type="entry name" value="APOBEC/CMP_deaminase_Zn-bd"/>
</dbReference>
<dbReference type="SUPFAM" id="SSF53927">
    <property type="entry name" value="Cytidine deaminase-like"/>
    <property type="match status" value="1"/>
</dbReference>
<dbReference type="EMBL" id="FWXK01000004">
    <property type="protein sequence ID" value="SMC39339.1"/>
    <property type="molecule type" value="Genomic_DNA"/>
</dbReference>
<evidence type="ECO:0000256" key="7">
    <source>
        <dbReference type="ARBA" id="ARBA00048045"/>
    </source>
</evidence>
<accession>A0A1W1YT60</accession>
<name>A0A1W1YT60_9LACT</name>
<dbReference type="STRING" id="371602.SAMN04487984_0911"/>
<evidence type="ECO:0000256" key="6">
    <source>
        <dbReference type="ARBA" id="ARBA00022833"/>
    </source>
</evidence>
<keyword evidence="5 8" id="KW-0378">Hydrolase</keyword>
<keyword evidence="3 8" id="KW-0819">tRNA processing</keyword>
<dbReference type="AlphaFoldDB" id="A0A1W1YT60"/>
<feature type="binding site" evidence="8">
    <location>
        <position position="104"/>
    </location>
    <ligand>
        <name>Zn(2+)</name>
        <dbReference type="ChEBI" id="CHEBI:29105"/>
        <note>catalytic</note>
    </ligand>
</feature>
<comment type="cofactor">
    <cofactor evidence="8">
        <name>Zn(2+)</name>
        <dbReference type="ChEBI" id="CHEBI:29105"/>
    </cofactor>
    <text evidence="8">Binds 1 zinc ion per subunit.</text>
</comment>
<feature type="active site" description="Proton donor" evidence="8">
    <location>
        <position position="73"/>
    </location>
</feature>
<dbReference type="CDD" id="cd01285">
    <property type="entry name" value="nucleoside_deaminase"/>
    <property type="match status" value="1"/>
</dbReference>
<dbReference type="RefSeq" id="WP_084099059.1">
    <property type="nucleotide sequence ID" value="NZ_FWXK01000004.1"/>
</dbReference>
<comment type="similarity">
    <text evidence="1">Belongs to the cytidine and deoxycytidylate deaminase family. ADAT2 subfamily.</text>
</comment>
<dbReference type="FunFam" id="3.40.140.10:FF:000005">
    <property type="entry name" value="tRNA-specific adenosine deaminase"/>
    <property type="match status" value="1"/>
</dbReference>
<dbReference type="Proteomes" id="UP000243884">
    <property type="component" value="Unassembled WGS sequence"/>
</dbReference>
<comment type="catalytic activity">
    <reaction evidence="7 8">
        <text>adenosine(34) in tRNA + H2O + H(+) = inosine(34) in tRNA + NH4(+)</text>
        <dbReference type="Rhea" id="RHEA:43168"/>
        <dbReference type="Rhea" id="RHEA-COMP:10373"/>
        <dbReference type="Rhea" id="RHEA-COMP:10374"/>
        <dbReference type="ChEBI" id="CHEBI:15377"/>
        <dbReference type="ChEBI" id="CHEBI:15378"/>
        <dbReference type="ChEBI" id="CHEBI:28938"/>
        <dbReference type="ChEBI" id="CHEBI:74411"/>
        <dbReference type="ChEBI" id="CHEBI:82852"/>
        <dbReference type="EC" id="3.5.4.33"/>
    </reaction>
</comment>
<comment type="subunit">
    <text evidence="2 8">Homodimer.</text>
</comment>
<dbReference type="InterPro" id="IPR028883">
    <property type="entry name" value="tRNA_aden_deaminase"/>
</dbReference>
<evidence type="ECO:0000313" key="10">
    <source>
        <dbReference type="EMBL" id="SMC39339.1"/>
    </source>
</evidence>
<dbReference type="HAMAP" id="MF_00972">
    <property type="entry name" value="tRNA_aden_deaminase"/>
    <property type="match status" value="1"/>
</dbReference>
<organism evidence="10 11">
    <name type="scientific">Aerococcus suis</name>
    <dbReference type="NCBI Taxonomy" id="371602"/>
    <lineage>
        <taxon>Bacteria</taxon>
        <taxon>Bacillati</taxon>
        <taxon>Bacillota</taxon>
        <taxon>Bacilli</taxon>
        <taxon>Lactobacillales</taxon>
        <taxon>Aerococcaceae</taxon>
        <taxon>Aerococcus</taxon>
    </lineage>
</organism>
<evidence type="ECO:0000313" key="11">
    <source>
        <dbReference type="Proteomes" id="UP000243884"/>
    </source>
</evidence>
<keyword evidence="6 8" id="KW-0862">Zinc</keyword>
<dbReference type="PANTHER" id="PTHR11079:SF202">
    <property type="entry name" value="TRNA-SPECIFIC ADENOSINE DEAMINASE"/>
    <property type="match status" value="1"/>
</dbReference>
<feature type="binding site" evidence="8">
    <location>
        <position position="71"/>
    </location>
    <ligand>
        <name>Zn(2+)</name>
        <dbReference type="ChEBI" id="CHEBI:29105"/>
        <note>catalytic</note>
    </ligand>
</feature>